<dbReference type="AlphaFoldDB" id="A0AAE9YG79"/>
<dbReference type="Pfam" id="PF13400">
    <property type="entry name" value="Tad"/>
    <property type="match status" value="1"/>
</dbReference>
<dbReference type="Proteomes" id="UP001216390">
    <property type="component" value="Chromosome"/>
</dbReference>
<gene>
    <name evidence="3" type="ORF">PO878_04345</name>
</gene>
<organism evidence="3 4">
    <name type="scientific">Iamia majanohamensis</name>
    <dbReference type="NCBI Taxonomy" id="467976"/>
    <lineage>
        <taxon>Bacteria</taxon>
        <taxon>Bacillati</taxon>
        <taxon>Actinomycetota</taxon>
        <taxon>Acidimicrobiia</taxon>
        <taxon>Acidimicrobiales</taxon>
        <taxon>Iamiaceae</taxon>
        <taxon>Iamia</taxon>
    </lineage>
</organism>
<keyword evidence="1" id="KW-0812">Transmembrane</keyword>
<dbReference type="EMBL" id="CP116942">
    <property type="protein sequence ID" value="WCO67952.1"/>
    <property type="molecule type" value="Genomic_DNA"/>
</dbReference>
<keyword evidence="1" id="KW-0472">Membrane</keyword>
<evidence type="ECO:0000259" key="2">
    <source>
        <dbReference type="Pfam" id="PF13400"/>
    </source>
</evidence>
<accession>A0AAE9YG79</accession>
<name>A0AAE9YG79_9ACTN</name>
<dbReference type="InterPro" id="IPR028087">
    <property type="entry name" value="Tad_N"/>
</dbReference>
<feature type="domain" description="Putative Flp pilus-assembly TadG-like N-terminal" evidence="2">
    <location>
        <begin position="8"/>
        <end position="55"/>
    </location>
</feature>
<reference evidence="3" key="1">
    <citation type="submission" date="2023-01" db="EMBL/GenBank/DDBJ databases">
        <title>The diversity of Class Acidimicrobiia in South China Sea sediment environments and the proposal of Iamia marina sp. nov., a novel species of the genus Iamia.</title>
        <authorList>
            <person name="He Y."/>
            <person name="Tian X."/>
        </authorList>
    </citation>
    <scope>NUCLEOTIDE SEQUENCE</scope>
    <source>
        <strain evidence="3">DSM 19957</strain>
    </source>
</reference>
<dbReference type="KEGG" id="ima:PO878_04345"/>
<keyword evidence="4" id="KW-1185">Reference proteome</keyword>
<evidence type="ECO:0000313" key="3">
    <source>
        <dbReference type="EMBL" id="WCO67952.1"/>
    </source>
</evidence>
<dbReference type="RefSeq" id="WP_272737469.1">
    <property type="nucleotide sequence ID" value="NZ_CP116942.1"/>
</dbReference>
<sequence length="132" mass="13801">MTTREERGSITAFVAVVTTALVLVAGMTYDGGQVIAAHNAARNDAEQAARAGAQQIDLDHIRTTNEPRLDPVAAETAALAYLQRSGATGTATVSDASITVTVTRVQPMRILPGADRTIVVRETATAVDEAEP</sequence>
<evidence type="ECO:0000313" key="4">
    <source>
        <dbReference type="Proteomes" id="UP001216390"/>
    </source>
</evidence>
<keyword evidence="1" id="KW-1133">Transmembrane helix</keyword>
<protein>
    <submittedName>
        <fullName evidence="3">Pilus assembly protein TadG-related protein</fullName>
    </submittedName>
</protein>
<proteinExistence type="predicted"/>
<feature type="transmembrane region" description="Helical" evidence="1">
    <location>
        <begin position="12"/>
        <end position="29"/>
    </location>
</feature>
<evidence type="ECO:0000256" key="1">
    <source>
        <dbReference type="SAM" id="Phobius"/>
    </source>
</evidence>